<evidence type="ECO:0000313" key="1">
    <source>
        <dbReference type="EMBL" id="GIJ20344.1"/>
    </source>
</evidence>
<sequence>MVARWKWFQRQDAPIDVVQRSAYQERAGAYRARQPERNAPTAVLRRQLPLLRLARLWRSRHAVRRCHRRSYR</sequence>
<evidence type="ECO:0000313" key="2">
    <source>
        <dbReference type="Proteomes" id="UP000643165"/>
    </source>
</evidence>
<organism evidence="1 2">
    <name type="scientific">Micromonospora lutea</name>
    <dbReference type="NCBI Taxonomy" id="419825"/>
    <lineage>
        <taxon>Bacteria</taxon>
        <taxon>Bacillati</taxon>
        <taxon>Actinomycetota</taxon>
        <taxon>Actinomycetes</taxon>
        <taxon>Micromonosporales</taxon>
        <taxon>Micromonosporaceae</taxon>
        <taxon>Micromonospora</taxon>
    </lineage>
</organism>
<proteinExistence type="predicted"/>
<protein>
    <submittedName>
        <fullName evidence="1">Uncharacterized protein</fullName>
    </submittedName>
</protein>
<gene>
    <name evidence="1" type="ORF">Vlu01_09680</name>
</gene>
<dbReference type="Proteomes" id="UP000643165">
    <property type="component" value="Unassembled WGS sequence"/>
</dbReference>
<accession>A0ABQ4IR10</accession>
<dbReference type="EMBL" id="BOPB01000003">
    <property type="protein sequence ID" value="GIJ20344.1"/>
    <property type="molecule type" value="Genomic_DNA"/>
</dbReference>
<reference evidence="1 2" key="1">
    <citation type="submission" date="2021-01" db="EMBL/GenBank/DDBJ databases">
        <title>Whole genome shotgun sequence of Verrucosispora lutea NBRC 106530.</title>
        <authorList>
            <person name="Komaki H."/>
            <person name="Tamura T."/>
        </authorList>
    </citation>
    <scope>NUCLEOTIDE SEQUENCE [LARGE SCALE GENOMIC DNA]</scope>
    <source>
        <strain evidence="1 2">NBRC 106530</strain>
    </source>
</reference>
<comment type="caution">
    <text evidence="1">The sequence shown here is derived from an EMBL/GenBank/DDBJ whole genome shotgun (WGS) entry which is preliminary data.</text>
</comment>
<keyword evidence="2" id="KW-1185">Reference proteome</keyword>
<name>A0ABQ4IR10_9ACTN</name>